<dbReference type="SUPFAM" id="SSF48371">
    <property type="entry name" value="ARM repeat"/>
    <property type="match status" value="1"/>
</dbReference>
<dbReference type="PANTHER" id="PTHR19316">
    <property type="entry name" value="PROTEIN FOLDING REGULATOR"/>
    <property type="match status" value="1"/>
</dbReference>
<dbReference type="OrthoDB" id="10250458at2759"/>
<dbReference type="AlphaFoldDB" id="A0A9W7T2B7"/>
<dbReference type="InterPro" id="IPR013918">
    <property type="entry name" value="Nucleotide_exch_fac_Fes1"/>
</dbReference>
<sequence length="214" mass="23917">MARDQQQSLNELLKWSVENSDVARNDPTQPTPPSRNLNPEILQHILGGPSDADRMRDAMTAILAPPDHVDPANKLIAWDNLEQLIEHIDNANNLESLGMWRPLIEQLHHAEPDMRRSAAACCSTAVQNNVKSQEKLLQHGALPVLARMATEDPDRAVRKKAVSALSSQVRNFQPGLDELERCLPEDVWRRRGVEAGDMGAVDELIQTLRDHAAR</sequence>
<dbReference type="InterPro" id="IPR050693">
    <property type="entry name" value="Hsp70_NEF-Inhibitors"/>
</dbReference>
<comment type="similarity">
    <text evidence="1">Belongs to the FES1 family.</text>
</comment>
<proteinExistence type="inferred from homology"/>
<feature type="compositionally biased region" description="Polar residues" evidence="4">
    <location>
        <begin position="1"/>
        <end position="10"/>
    </location>
</feature>
<reference evidence="6 7" key="2">
    <citation type="journal article" date="2021" name="Curr. Genet.">
        <title>Genetic response to nitrogen starvation in the aggressive Eucalyptus foliar pathogen Teratosphaeria destructans.</title>
        <authorList>
            <person name="Havenga M."/>
            <person name="Wingfield B.D."/>
            <person name="Wingfield M.J."/>
            <person name="Dreyer L.L."/>
            <person name="Roets F."/>
            <person name="Aylward J."/>
        </authorList>
    </citation>
    <scope>NUCLEOTIDE SEQUENCE [LARGE SCALE GENOMIC DNA]</scope>
    <source>
        <strain evidence="6">CMW44962</strain>
    </source>
</reference>
<comment type="caution">
    <text evidence="6">The sequence shown here is derived from an EMBL/GenBank/DDBJ whole genome shotgun (WGS) entry which is preliminary data.</text>
</comment>
<dbReference type="EMBL" id="RIBY02000025">
    <property type="protein sequence ID" value="KAH9845574.1"/>
    <property type="molecule type" value="Genomic_DNA"/>
</dbReference>
<name>A0A9W7T2B7_9PEZI</name>
<protein>
    <submittedName>
        <fullName evidence="6">Hsp70 nucleotide exchange factor fes1</fullName>
    </submittedName>
</protein>
<evidence type="ECO:0000256" key="1">
    <source>
        <dbReference type="ARBA" id="ARBA00011045"/>
    </source>
</evidence>
<feature type="domain" description="Nucleotide exchange factor Fes1" evidence="5">
    <location>
        <begin position="9"/>
        <end position="94"/>
    </location>
</feature>
<dbReference type="GO" id="GO:0000774">
    <property type="term" value="F:adenyl-nucleotide exchange factor activity"/>
    <property type="evidence" value="ECO:0007669"/>
    <property type="project" value="TreeGrafter"/>
</dbReference>
<accession>A0A9W7T2B7</accession>
<reference evidence="6 7" key="1">
    <citation type="journal article" date="2018" name="IMA Fungus">
        <title>IMA Genome-F 10: Nine draft genome sequences of Claviceps purpurea s.lat., including C. arundinis, C. humidiphila, and C. cf. spartinae, pseudomolecules for the pitch canker pathogen Fusarium circinatum, draft genome of Davidsoniella eucalypti, Grosmannia galeiformis, Quambalaria eucalypti, and Teratosphaeria destructans.</title>
        <authorList>
            <person name="Wingfield B.D."/>
            <person name="Liu M."/>
            <person name="Nguyen H.D."/>
            <person name="Lane F.A."/>
            <person name="Morgan S.W."/>
            <person name="De Vos L."/>
            <person name="Wilken P.M."/>
            <person name="Duong T.A."/>
            <person name="Aylward J."/>
            <person name="Coetzee M.P."/>
            <person name="Dadej K."/>
            <person name="De Beer Z.W."/>
            <person name="Findlay W."/>
            <person name="Havenga M."/>
            <person name="Kolarik M."/>
            <person name="Menzies J.G."/>
            <person name="Naidoo K."/>
            <person name="Pochopski O."/>
            <person name="Shoukouhi P."/>
            <person name="Santana Q.C."/>
            <person name="Seifert K.A."/>
            <person name="Soal N."/>
            <person name="Steenkamp E.T."/>
            <person name="Tatham C.T."/>
            <person name="van der Nest M.A."/>
            <person name="Wingfield M.J."/>
        </authorList>
    </citation>
    <scope>NUCLEOTIDE SEQUENCE [LARGE SCALE GENOMIC DNA]</scope>
    <source>
        <strain evidence="6">CMW44962</strain>
    </source>
</reference>
<evidence type="ECO:0000256" key="4">
    <source>
        <dbReference type="SAM" id="MobiDB-lite"/>
    </source>
</evidence>
<dbReference type="InterPro" id="IPR011989">
    <property type="entry name" value="ARM-like"/>
</dbReference>
<keyword evidence="2" id="KW-0677">Repeat</keyword>
<dbReference type="Gene3D" id="1.25.10.10">
    <property type="entry name" value="Leucine-rich Repeat Variant"/>
    <property type="match status" value="1"/>
</dbReference>
<dbReference type="Pfam" id="PF08609">
    <property type="entry name" value="Fes1"/>
    <property type="match status" value="1"/>
</dbReference>
<dbReference type="Pfam" id="PF13646">
    <property type="entry name" value="HEAT_2"/>
    <property type="match status" value="1"/>
</dbReference>
<evidence type="ECO:0000256" key="2">
    <source>
        <dbReference type="ARBA" id="ARBA00022737"/>
    </source>
</evidence>
<organism evidence="6 7">
    <name type="scientific">Teratosphaeria destructans</name>
    <dbReference type="NCBI Taxonomy" id="418781"/>
    <lineage>
        <taxon>Eukaryota</taxon>
        <taxon>Fungi</taxon>
        <taxon>Dikarya</taxon>
        <taxon>Ascomycota</taxon>
        <taxon>Pezizomycotina</taxon>
        <taxon>Dothideomycetes</taxon>
        <taxon>Dothideomycetidae</taxon>
        <taxon>Mycosphaerellales</taxon>
        <taxon>Teratosphaeriaceae</taxon>
        <taxon>Teratosphaeria</taxon>
    </lineage>
</organism>
<keyword evidence="7" id="KW-1185">Reference proteome</keyword>
<dbReference type="InterPro" id="IPR016024">
    <property type="entry name" value="ARM-type_fold"/>
</dbReference>
<dbReference type="Proteomes" id="UP001138500">
    <property type="component" value="Unassembled WGS sequence"/>
</dbReference>
<dbReference type="GO" id="GO:0005783">
    <property type="term" value="C:endoplasmic reticulum"/>
    <property type="evidence" value="ECO:0007669"/>
    <property type="project" value="TreeGrafter"/>
</dbReference>
<comment type="function">
    <text evidence="3">Functions as a nucleotide exchange factor (NEF) for Hsp70 chaperones which accelerates the release of ADP. Required for fully efficient Hsp70-mediated folding of proteins.</text>
</comment>
<gene>
    <name evidence="6" type="ORF">Tdes44962_MAKER06484</name>
</gene>
<feature type="region of interest" description="Disordered" evidence="4">
    <location>
        <begin position="1"/>
        <end position="38"/>
    </location>
</feature>
<evidence type="ECO:0000313" key="6">
    <source>
        <dbReference type="EMBL" id="KAH9845574.1"/>
    </source>
</evidence>
<evidence type="ECO:0000259" key="5">
    <source>
        <dbReference type="Pfam" id="PF08609"/>
    </source>
</evidence>
<evidence type="ECO:0000256" key="3">
    <source>
        <dbReference type="ARBA" id="ARBA00024912"/>
    </source>
</evidence>
<evidence type="ECO:0000313" key="7">
    <source>
        <dbReference type="Proteomes" id="UP001138500"/>
    </source>
</evidence>
<dbReference type="PANTHER" id="PTHR19316:SF18">
    <property type="entry name" value="HSP70-BINDING PROTEIN 1"/>
    <property type="match status" value="1"/>
</dbReference>